<gene>
    <name evidence="2" type="ORF">K7472_19255</name>
</gene>
<evidence type="ECO:0000313" key="2">
    <source>
        <dbReference type="EMBL" id="MBY8886978.1"/>
    </source>
</evidence>
<proteinExistence type="predicted"/>
<organism evidence="2 3">
    <name type="scientific">Streptantibioticus parmotrematis</name>
    <dbReference type="NCBI Taxonomy" id="2873249"/>
    <lineage>
        <taxon>Bacteria</taxon>
        <taxon>Bacillati</taxon>
        <taxon>Actinomycetota</taxon>
        <taxon>Actinomycetes</taxon>
        <taxon>Kitasatosporales</taxon>
        <taxon>Streptomycetaceae</taxon>
        <taxon>Streptantibioticus</taxon>
    </lineage>
</organism>
<feature type="region of interest" description="Disordered" evidence="1">
    <location>
        <begin position="1"/>
        <end position="21"/>
    </location>
</feature>
<dbReference type="EMBL" id="JAINVZ010000013">
    <property type="protein sequence ID" value="MBY8886978.1"/>
    <property type="molecule type" value="Genomic_DNA"/>
</dbReference>
<evidence type="ECO:0000256" key="1">
    <source>
        <dbReference type="SAM" id="MobiDB-lite"/>
    </source>
</evidence>
<protein>
    <recommendedName>
        <fullName evidence="4">N-acetyltransferase domain-containing protein</fullName>
    </recommendedName>
</protein>
<accession>A0ABS7QUT0</accession>
<evidence type="ECO:0008006" key="4">
    <source>
        <dbReference type="Google" id="ProtNLM"/>
    </source>
</evidence>
<name>A0ABS7QUT0_9ACTN</name>
<reference evidence="2 3" key="1">
    <citation type="submission" date="2021-08" db="EMBL/GenBank/DDBJ databases">
        <title>Streptomyces sp. PTM05 isolated from lichen.</title>
        <authorList>
            <person name="Somphong A."/>
            <person name="Phongsopitanun W."/>
            <person name="Tanasupawat S."/>
        </authorList>
    </citation>
    <scope>NUCLEOTIDE SEQUENCE [LARGE SCALE GENOMIC DNA]</scope>
    <source>
        <strain evidence="2 3">Ptm05</strain>
    </source>
</reference>
<evidence type="ECO:0000313" key="3">
    <source>
        <dbReference type="Proteomes" id="UP001198565"/>
    </source>
</evidence>
<comment type="caution">
    <text evidence="2">The sequence shown here is derived from an EMBL/GenBank/DDBJ whole genome shotgun (WGS) entry which is preliminary data.</text>
</comment>
<sequence>MTSDGSEPLGSGEPIGRSASELPADPRLLRLDYCHEQTDWNETYDPLEWWHVRVGLVHDSRAAEAACTAADRSDVGHLRFCRVRDSGRHDMWRVARAPQVLGSVADAILDEKSGEFTDPFQQALSWPVGDLLVVDHVALDECWRGFGLRSILLAEALGVLASGCCAVLSISGMSASGGLRAEPLGQPCAACVDPREDVVNEHWAGAAFRPFRADVWFADPGLREFETCRQRRVADLLDLSHAFGEQVRRDETQTRDPSRVK</sequence>
<keyword evidence="3" id="KW-1185">Reference proteome</keyword>
<dbReference type="RefSeq" id="WP_222979733.1">
    <property type="nucleotide sequence ID" value="NZ_JAINVZ010000013.1"/>
</dbReference>
<dbReference type="Proteomes" id="UP001198565">
    <property type="component" value="Unassembled WGS sequence"/>
</dbReference>